<accession>A4TZK0</accession>
<feature type="transmembrane region" description="Helical" evidence="1">
    <location>
        <begin position="244"/>
        <end position="263"/>
    </location>
</feature>
<evidence type="ECO:0000256" key="1">
    <source>
        <dbReference type="SAM" id="Phobius"/>
    </source>
</evidence>
<keyword evidence="1" id="KW-1133">Transmembrane helix</keyword>
<feature type="transmembrane region" description="Helical" evidence="1">
    <location>
        <begin position="159"/>
        <end position="181"/>
    </location>
</feature>
<dbReference type="GO" id="GO:0005886">
    <property type="term" value="C:plasma membrane"/>
    <property type="evidence" value="ECO:0007669"/>
    <property type="project" value="TreeGrafter"/>
</dbReference>
<feature type="transmembrane region" description="Helical" evidence="1">
    <location>
        <begin position="34"/>
        <end position="54"/>
    </location>
</feature>
<reference evidence="3" key="1">
    <citation type="journal article" date="2007" name="J. Bacteriol.">
        <title>Comparative genome analysis of four magnetotactic bacteria reveals a complex set of group-specific genes implicated in magnetosome biomineralization and function.</title>
        <authorList>
            <person name="Richter M."/>
            <person name="Kube M."/>
            <person name="Bazylinski D.A."/>
            <person name="Lombardot T."/>
            <person name="Gloeckner F.O."/>
            <person name="Reinhardt R."/>
            <person name="Schueler D."/>
        </authorList>
    </citation>
    <scope>NUCLEOTIDE SEQUENCE</scope>
    <source>
        <strain evidence="3">MSR-1</strain>
    </source>
</reference>
<evidence type="ECO:0000313" key="3">
    <source>
        <dbReference type="EMBL" id="CAM76057.1"/>
    </source>
</evidence>
<feature type="transmembrane region" description="Helical" evidence="1">
    <location>
        <begin position="95"/>
        <end position="113"/>
    </location>
</feature>
<dbReference type="InterPro" id="IPR002541">
    <property type="entry name" value="Cyt_c_assembly"/>
</dbReference>
<feature type="transmembrane region" description="Helical" evidence="1">
    <location>
        <begin position="120"/>
        <end position="139"/>
    </location>
</feature>
<feature type="transmembrane region" description="Helical" evidence="1">
    <location>
        <begin position="211"/>
        <end position="232"/>
    </location>
</feature>
<keyword evidence="1" id="KW-0472">Membrane</keyword>
<feature type="domain" description="Cytochrome c assembly protein" evidence="2">
    <location>
        <begin position="106"/>
        <end position="294"/>
    </location>
</feature>
<sequence length="297" mass="31220">MIHSVLAGGSLIISSAAAKHGLFLALKDAIVAAMPTTNLLNALALCSLIPAAAIPLRQGAGRDGPFWAALLLAISGPAAWSVHLLWGAWQTGLGTSLWVSIAASALLFALVAARTETGWRLAPLLMPYLLALGFLASAVKGEARPLSGAAPDVWLDLHIVTAVLTYALLTLAAVASLAVFLQERALKHKRPTRLTRMLPAVLQSETLAGRLLVLSEVVLGCGLASGMATQFLETGHLLHFDHKTLLSIIAFVLIGALLTGHRVCGVRGRLAARVVLVAYLLLTLAYPGVKFVTQVVY</sequence>
<organism evidence="3">
    <name type="scientific">Magnetospirillum gryphiswaldense</name>
    <dbReference type="NCBI Taxonomy" id="55518"/>
    <lineage>
        <taxon>Bacteria</taxon>
        <taxon>Pseudomonadati</taxon>
        <taxon>Pseudomonadota</taxon>
        <taxon>Alphaproteobacteria</taxon>
        <taxon>Rhodospirillales</taxon>
        <taxon>Rhodospirillaceae</taxon>
        <taxon>Magnetospirillum</taxon>
    </lineage>
</organism>
<proteinExistence type="predicted"/>
<dbReference type="PANTHER" id="PTHR38034:SF1">
    <property type="entry name" value="INNER MEMBRANE PROTEIN YPJD"/>
    <property type="match status" value="1"/>
</dbReference>
<dbReference type="PANTHER" id="PTHR38034">
    <property type="entry name" value="INNER MEMBRANE PROTEIN YPJD"/>
    <property type="match status" value="1"/>
</dbReference>
<feature type="transmembrane region" description="Helical" evidence="1">
    <location>
        <begin position="66"/>
        <end position="89"/>
    </location>
</feature>
<dbReference type="GO" id="GO:0020037">
    <property type="term" value="F:heme binding"/>
    <property type="evidence" value="ECO:0007669"/>
    <property type="project" value="InterPro"/>
</dbReference>
<dbReference type="EMBL" id="CU459003">
    <property type="protein sequence ID" value="CAM76057.1"/>
    <property type="molecule type" value="Genomic_DNA"/>
</dbReference>
<dbReference type="Pfam" id="PF01578">
    <property type="entry name" value="Cytochrom_C_asm"/>
    <property type="match status" value="1"/>
</dbReference>
<dbReference type="GO" id="GO:0017004">
    <property type="term" value="P:cytochrome complex assembly"/>
    <property type="evidence" value="ECO:0007669"/>
    <property type="project" value="InterPro"/>
</dbReference>
<keyword evidence="1" id="KW-0812">Transmembrane</keyword>
<dbReference type="AlphaFoldDB" id="A4TZK0"/>
<name>A4TZK0_9PROT</name>
<protein>
    <submittedName>
        <fullName evidence="3">Hypothetical 288 kDa protein in nifR3-like 5'region</fullName>
    </submittedName>
</protein>
<dbReference type="InterPro" id="IPR052372">
    <property type="entry name" value="YpjD/HemX"/>
</dbReference>
<evidence type="ECO:0000259" key="2">
    <source>
        <dbReference type="Pfam" id="PF01578"/>
    </source>
</evidence>
<feature type="transmembrane region" description="Helical" evidence="1">
    <location>
        <begin position="270"/>
        <end position="289"/>
    </location>
</feature>
<gene>
    <name evidence="3" type="ORF">MGR_2211</name>
</gene>